<evidence type="ECO:0000256" key="5">
    <source>
        <dbReference type="ARBA" id="ARBA00023157"/>
    </source>
</evidence>
<reference evidence="9" key="2">
    <citation type="submission" date="2025-08" db="UniProtKB">
        <authorList>
            <consortium name="Ensembl"/>
        </authorList>
    </citation>
    <scope>IDENTIFICATION</scope>
</reference>
<evidence type="ECO:0000259" key="8">
    <source>
        <dbReference type="PROSITE" id="PS50835"/>
    </source>
</evidence>
<feature type="domain" description="Ig-like" evidence="8">
    <location>
        <begin position="156"/>
        <end position="245"/>
    </location>
</feature>
<dbReference type="InterPro" id="IPR036179">
    <property type="entry name" value="Ig-like_dom_sf"/>
</dbReference>
<gene>
    <name evidence="9" type="primary">LOC120442779</name>
</gene>
<feature type="transmembrane region" description="Helical" evidence="7">
    <location>
        <begin position="340"/>
        <end position="362"/>
    </location>
</feature>
<reference evidence="9" key="3">
    <citation type="submission" date="2025-09" db="UniProtKB">
        <authorList>
            <consortium name="Ensembl"/>
        </authorList>
    </citation>
    <scope>IDENTIFICATION</scope>
</reference>
<dbReference type="GO" id="GO:0016020">
    <property type="term" value="C:membrane"/>
    <property type="evidence" value="ECO:0007669"/>
    <property type="project" value="UniProtKB-SubCell"/>
</dbReference>
<proteinExistence type="predicted"/>
<dbReference type="AlphaFoldDB" id="A0AAZ1X601"/>
<organism evidence="9 10">
    <name type="scientific">Oreochromis aureus</name>
    <name type="common">Israeli tilapia</name>
    <name type="synonym">Chromis aureus</name>
    <dbReference type="NCBI Taxonomy" id="47969"/>
    <lineage>
        <taxon>Eukaryota</taxon>
        <taxon>Metazoa</taxon>
        <taxon>Chordata</taxon>
        <taxon>Craniata</taxon>
        <taxon>Vertebrata</taxon>
        <taxon>Euteleostomi</taxon>
        <taxon>Actinopterygii</taxon>
        <taxon>Neopterygii</taxon>
        <taxon>Teleostei</taxon>
        <taxon>Neoteleostei</taxon>
        <taxon>Acanthomorphata</taxon>
        <taxon>Ovalentaria</taxon>
        <taxon>Cichlomorphae</taxon>
        <taxon>Cichliformes</taxon>
        <taxon>Cichlidae</taxon>
        <taxon>African cichlids</taxon>
        <taxon>Pseudocrenilabrinae</taxon>
        <taxon>Oreochromini</taxon>
        <taxon>Oreochromis</taxon>
    </lineage>
</organism>
<dbReference type="PROSITE" id="PS50835">
    <property type="entry name" value="IG_LIKE"/>
    <property type="match status" value="1"/>
</dbReference>
<dbReference type="Ensembl" id="ENSOABT00000066140.1">
    <property type="protein sequence ID" value="ENSOABP00000063117.1"/>
    <property type="gene ID" value="ENSOABG00000032539.1"/>
</dbReference>
<keyword evidence="5" id="KW-1015">Disulfide bond</keyword>
<dbReference type="PANTHER" id="PTHR46484:SF1">
    <property type="entry name" value="SCHWANN CELL MYELIN PROTEIN-RELATED"/>
    <property type="match status" value="1"/>
</dbReference>
<evidence type="ECO:0000256" key="2">
    <source>
        <dbReference type="ARBA" id="ARBA00022692"/>
    </source>
</evidence>
<evidence type="ECO:0000313" key="9">
    <source>
        <dbReference type="Ensembl" id="ENSOABP00000063117.1"/>
    </source>
</evidence>
<evidence type="ECO:0000256" key="6">
    <source>
        <dbReference type="SAM" id="MobiDB-lite"/>
    </source>
</evidence>
<dbReference type="KEGG" id="oau:120442779"/>
<accession>A0AAZ1X601</accession>
<dbReference type="InterPro" id="IPR003599">
    <property type="entry name" value="Ig_sub"/>
</dbReference>
<keyword evidence="2 7" id="KW-0812">Transmembrane</keyword>
<dbReference type="SUPFAM" id="SSF48726">
    <property type="entry name" value="Immunoglobulin"/>
    <property type="match status" value="2"/>
</dbReference>
<keyword evidence="10" id="KW-1185">Reference proteome</keyword>
<dbReference type="InterPro" id="IPR013106">
    <property type="entry name" value="Ig_V-set"/>
</dbReference>
<sequence>MLDGQRDTASQLDSVKGDSGRRCLLSTAGQRCTSAGIFTPTEASSWRATVPSSVKGLLGSCVVIPCSYNYPDPKTNTTSFTGIWYNKNNQVICHSDKSQTSGRTKLLGDLSKKNCSLMIEDLQQSDGGPLYFRIEIKGYNRYSYTNNKVSVSVSQPDLSVQEEVKEGENVSASCSVFHSCPTYPPSFIWSHSGEQHDQTQQLHEGQWNSTSTLTFHPNRSDHNKPLKCKITYHRGLYVETSKILQVKYAPDIKTSSKCSSEGGVVKCECIVESEPPSMVYFILGDRVMQSSKAEKNGSVTIETLQTDFGSFSFVHCLANNRLGYDNILLSLPVKDNMQNILISSGAGVILLIILIGSGVGVVKKCRGRSRDATTTNLSTMMSDRPVELPHSGPTKRKMSRKNIPSPDMYTNYPVYGNVGISNVFFISSFILCMHEKGE</sequence>
<dbReference type="InterPro" id="IPR013162">
    <property type="entry name" value="CD80_C2-set"/>
</dbReference>
<keyword evidence="3 7" id="KW-1133">Transmembrane helix</keyword>
<dbReference type="InterPro" id="IPR013783">
    <property type="entry name" value="Ig-like_fold"/>
</dbReference>
<dbReference type="GeneID" id="120442779"/>
<evidence type="ECO:0000313" key="10">
    <source>
        <dbReference type="Proteomes" id="UP000472276"/>
    </source>
</evidence>
<reference evidence="10" key="1">
    <citation type="submission" date="2020-03" db="EMBL/GenBank/DDBJ databases">
        <title>Evolution of repeat sequences and sex chromosomes of tilapia species revealed by chromosome-level genomes.</title>
        <authorList>
            <person name="Xu L."/>
            <person name="Tao W."/>
            <person name="Wang D."/>
            <person name="Zhou Q."/>
        </authorList>
    </citation>
    <scope>NUCLEOTIDE SEQUENCE [LARGE SCALE GENOMIC DNA]</scope>
    <source>
        <strain evidence="10">Israel</strain>
    </source>
</reference>
<name>A0AAZ1X601_OREAU</name>
<protein>
    <recommendedName>
        <fullName evidence="8">Ig-like domain-containing protein</fullName>
    </recommendedName>
</protein>
<dbReference type="Proteomes" id="UP000472276">
    <property type="component" value="Unassembled WGS sequence"/>
</dbReference>
<evidence type="ECO:0000256" key="1">
    <source>
        <dbReference type="ARBA" id="ARBA00004167"/>
    </source>
</evidence>
<comment type="subcellular location">
    <subcellularLocation>
        <location evidence="1">Membrane</location>
        <topology evidence="1">Single-pass membrane protein</topology>
    </subcellularLocation>
</comment>
<feature type="region of interest" description="Disordered" evidence="6">
    <location>
        <begin position="382"/>
        <end position="402"/>
    </location>
</feature>
<dbReference type="SMART" id="SM00409">
    <property type="entry name" value="IG"/>
    <property type="match status" value="2"/>
</dbReference>
<dbReference type="Pfam" id="PF08205">
    <property type="entry name" value="C2-set_2"/>
    <property type="match status" value="1"/>
</dbReference>
<evidence type="ECO:0000256" key="4">
    <source>
        <dbReference type="ARBA" id="ARBA00023136"/>
    </source>
</evidence>
<dbReference type="Pfam" id="PF07686">
    <property type="entry name" value="V-set"/>
    <property type="match status" value="1"/>
</dbReference>
<keyword evidence="4 7" id="KW-0472">Membrane</keyword>
<evidence type="ECO:0000256" key="3">
    <source>
        <dbReference type="ARBA" id="ARBA00022989"/>
    </source>
</evidence>
<dbReference type="InterPro" id="IPR007110">
    <property type="entry name" value="Ig-like_dom"/>
</dbReference>
<dbReference type="RefSeq" id="XP_039475957.1">
    <property type="nucleotide sequence ID" value="XM_039620023.1"/>
</dbReference>
<evidence type="ECO:0000256" key="7">
    <source>
        <dbReference type="SAM" id="Phobius"/>
    </source>
</evidence>
<dbReference type="PANTHER" id="PTHR46484">
    <property type="entry name" value="SI:CH211-171H4.5-RELATED"/>
    <property type="match status" value="1"/>
</dbReference>
<dbReference type="Gene3D" id="2.60.40.10">
    <property type="entry name" value="Immunoglobulins"/>
    <property type="match status" value="3"/>
</dbReference>